<dbReference type="GO" id="GO:0006412">
    <property type="term" value="P:translation"/>
    <property type="evidence" value="ECO:0007669"/>
    <property type="project" value="InterPro"/>
</dbReference>
<feature type="compositionally biased region" description="Basic and acidic residues" evidence="4">
    <location>
        <begin position="364"/>
        <end position="382"/>
    </location>
</feature>
<protein>
    <submittedName>
        <fullName evidence="5">Uncharacterized protein</fullName>
    </submittedName>
</protein>
<feature type="region of interest" description="Disordered" evidence="4">
    <location>
        <begin position="425"/>
        <end position="456"/>
    </location>
</feature>
<dbReference type="GO" id="GO:0003735">
    <property type="term" value="F:structural constituent of ribosome"/>
    <property type="evidence" value="ECO:0007669"/>
    <property type="project" value="InterPro"/>
</dbReference>
<dbReference type="PANTHER" id="PTHR14503">
    <property type="entry name" value="MITOCHONDRIAL RIBOSOMAL PROTEIN 34 FAMILY MEMBER"/>
    <property type="match status" value="1"/>
</dbReference>
<proteinExistence type="inferred from homology"/>
<feature type="compositionally biased region" description="Low complexity" evidence="4">
    <location>
        <begin position="12"/>
        <end position="29"/>
    </location>
</feature>
<dbReference type="PANTHER" id="PTHR14503:SF12">
    <property type="entry name" value="RIBOSOMAL PROTEIN L34"/>
    <property type="match status" value="1"/>
</dbReference>
<dbReference type="InterPro" id="IPR000271">
    <property type="entry name" value="Ribosomal_bL34"/>
</dbReference>
<evidence type="ECO:0000256" key="4">
    <source>
        <dbReference type="SAM" id="MobiDB-lite"/>
    </source>
</evidence>
<evidence type="ECO:0000256" key="2">
    <source>
        <dbReference type="ARBA" id="ARBA00022980"/>
    </source>
</evidence>
<feature type="region of interest" description="Disordered" evidence="4">
    <location>
        <begin position="1"/>
        <end position="29"/>
    </location>
</feature>
<feature type="compositionally biased region" description="Polar residues" evidence="4">
    <location>
        <begin position="245"/>
        <end position="266"/>
    </location>
</feature>
<dbReference type="Proteomes" id="UP001417504">
    <property type="component" value="Unassembled WGS sequence"/>
</dbReference>
<evidence type="ECO:0000313" key="5">
    <source>
        <dbReference type="EMBL" id="KAK9131220.1"/>
    </source>
</evidence>
<sequence>MFAIRGTSPSPTTTITTTKQQQQQQQQQQQEVTDAEIIRRVASQQFPNPCGLPSLQFFFPKGEPLLLLLKRTYQPSTIKWTRTHGFFARYVNEVAVAFPPYRKSPLKSKMLEIFVRILSLYDDKSPLDDQDTEEGEILDAASVPYLVETVDSLSNFTEELAKAGAKEVNGSNGRCNFLLNDPIASSPSREFKVAMESSENTSTELRDRKKRAEKNRQQGVKTLKLQPITKPKPIKSIECSNLASTSCQKEPEPSSLQNNMSSQTSKTVKETSAKMPLIDAALKTKEQTSKGSDIIGKRQLNNSSPSLQIVKKIRKTTSSVPYSIDNPIQRCQSKYVTNLGLRQPPTQAPKGISFLSFGKPLSNDTDKQVQRSSPSERDEGSEMHSGNNQNESEKFGNANETLCGTPASPFLPFCQAPTFATAEKTRNSKGLPWKTPASKVSFGESPSAELESQKKITSTASSAEKALLSTMAFASKYQAEMIGKSTQIAVSNYLNNGTKVGNLSSSGRIQKECF</sequence>
<evidence type="ECO:0000256" key="3">
    <source>
        <dbReference type="ARBA" id="ARBA00023274"/>
    </source>
</evidence>
<comment type="caution">
    <text evidence="5">The sequence shown here is derived from an EMBL/GenBank/DDBJ whole genome shotgun (WGS) entry which is preliminary data.</text>
</comment>
<keyword evidence="2" id="KW-0689">Ribosomal protein</keyword>
<evidence type="ECO:0000313" key="6">
    <source>
        <dbReference type="Proteomes" id="UP001417504"/>
    </source>
</evidence>
<comment type="similarity">
    <text evidence="1">Belongs to the bacterial ribosomal protein bL34 family.</text>
</comment>
<keyword evidence="3" id="KW-0687">Ribonucleoprotein</keyword>
<feature type="region of interest" description="Disordered" evidence="4">
    <location>
        <begin position="190"/>
        <end position="220"/>
    </location>
</feature>
<dbReference type="Gene3D" id="1.10.287.3980">
    <property type="match status" value="1"/>
</dbReference>
<feature type="region of interest" description="Disordered" evidence="4">
    <location>
        <begin position="341"/>
        <end position="401"/>
    </location>
</feature>
<dbReference type="AlphaFoldDB" id="A0AAP0JDW4"/>
<evidence type="ECO:0000256" key="1">
    <source>
        <dbReference type="ARBA" id="ARBA00010111"/>
    </source>
</evidence>
<feature type="region of interest" description="Disordered" evidence="4">
    <location>
        <begin position="245"/>
        <end position="270"/>
    </location>
</feature>
<accession>A0AAP0JDW4</accession>
<dbReference type="EMBL" id="JBBNAE010000004">
    <property type="protein sequence ID" value="KAK9131220.1"/>
    <property type="molecule type" value="Genomic_DNA"/>
</dbReference>
<dbReference type="Pfam" id="PF00468">
    <property type="entry name" value="Ribosomal_L34"/>
    <property type="match status" value="1"/>
</dbReference>
<dbReference type="GO" id="GO:0005762">
    <property type="term" value="C:mitochondrial large ribosomal subunit"/>
    <property type="evidence" value="ECO:0007669"/>
    <property type="project" value="TreeGrafter"/>
</dbReference>
<keyword evidence="6" id="KW-1185">Reference proteome</keyword>
<organism evidence="5 6">
    <name type="scientific">Stephania japonica</name>
    <dbReference type="NCBI Taxonomy" id="461633"/>
    <lineage>
        <taxon>Eukaryota</taxon>
        <taxon>Viridiplantae</taxon>
        <taxon>Streptophyta</taxon>
        <taxon>Embryophyta</taxon>
        <taxon>Tracheophyta</taxon>
        <taxon>Spermatophyta</taxon>
        <taxon>Magnoliopsida</taxon>
        <taxon>Ranunculales</taxon>
        <taxon>Menispermaceae</taxon>
        <taxon>Menispermoideae</taxon>
        <taxon>Cissampelideae</taxon>
        <taxon>Stephania</taxon>
    </lineage>
</organism>
<gene>
    <name evidence="5" type="ORF">Sjap_011707</name>
</gene>
<reference evidence="5 6" key="1">
    <citation type="submission" date="2024-01" db="EMBL/GenBank/DDBJ databases">
        <title>Genome assemblies of Stephania.</title>
        <authorList>
            <person name="Yang L."/>
        </authorList>
    </citation>
    <scope>NUCLEOTIDE SEQUENCE [LARGE SCALE GENOMIC DNA]</scope>
    <source>
        <strain evidence="5">QJT</strain>
        <tissue evidence="5">Leaf</tissue>
    </source>
</reference>
<name>A0AAP0JDW4_9MAGN</name>